<comment type="catalytic activity">
    <reaction evidence="13">
        <text>7-[(3S)-(3-amino-3-methoxycarbonyl)propyl]wyosine(37) in tRNA(Phe) + S-adenosyl-L-methionine + CO2 = wybutosine(37) in tRNA(Phe) + S-adenosyl-L-homocysteine + 2 H(+)</text>
        <dbReference type="Rhea" id="RHEA:37119"/>
        <dbReference type="Rhea" id="RHEA-COMP:11844"/>
        <dbReference type="Rhea" id="RHEA-COMP:11847"/>
        <dbReference type="ChEBI" id="CHEBI:15378"/>
        <dbReference type="ChEBI" id="CHEBI:16526"/>
        <dbReference type="ChEBI" id="CHEBI:57856"/>
        <dbReference type="ChEBI" id="CHEBI:59789"/>
        <dbReference type="ChEBI" id="CHEBI:73544"/>
        <dbReference type="ChEBI" id="CHEBI:74275"/>
        <dbReference type="EC" id="2.3.1.231"/>
    </reaction>
</comment>
<comment type="pathway">
    <text evidence="2">tRNA modification; wybutosine-tRNA(Phe) biosynthesis.</text>
</comment>
<sequence length="750" mass="83400">MSTATHIDKQIQKTNDFSSVSKYSMCAAGYVDDRFLQHFVAKKVKRAPTINRGYYARMKAIDTVVLDFLNNANECLAASDEAGSSRASFAPLNIIVLGAGYDTLFFRLHDQHSELLERFTARYVEIDYLDVCINKSLMIQDQAEMKEFLYPPVTIDSVDHDGHTVVLESQNYALVGFDMRKTTCFASIFKQLRLDCSAPTLILAEVVLPYIDDSYVTEIFRTMAQLFENALFINYEQVEPTDPYGRFMMQHFERQKTPLLNTHRYPTVNSHLERFLSTGWKATACLSVSEFWSYFLPEEEKLRINALEPFDEHEEFVENLRHYVLALAATGDCFDIIENYRSPLSDQELAKASQRAAAEVSDVAAVPVSDRRQAVNGVVSDDPAPEFGLLGHASTEVKLLKSSGESVHVVVLVGGVPKQHEGKIVCGDGKIVCGDGDGVCGDGDGVCLMHDLGPGMNRIWISSAQLDKTLKRSLVQHAVVPHSTLRNTIFITGGRTSPLAPNLVVYAVEFSLDEVRGVVRFSVKKGPKTALLNSEQGSIRCQALPLADDVDVNMALAVQSLNAELQSSSIDYFHFEMKEDGPTVTQATTDTSYPARFASTALWGPRRVVISGGLRDDLAVSNIFLFDTTSDDWPYLGEMTFPRFGHTSHVYNDHLIVIGGVSTVDRALPDISVFNLVTKTEKHFRMRFPTSASADKDKKEPLVMLFNHTSLLISRNEPKRIVILGGGGNCFSFGTHFNSFSFYVELSAIL</sequence>
<evidence type="ECO:0000256" key="4">
    <source>
        <dbReference type="ARBA" id="ARBA00012155"/>
    </source>
</evidence>
<dbReference type="PANTHER" id="PTHR46529">
    <property type="entry name" value="TRNA WYBUTOSINE-SYNTHESIZING PROTEIN 4"/>
    <property type="match status" value="1"/>
</dbReference>
<dbReference type="GO" id="GO:0031591">
    <property type="term" value="P:wybutosine biosynthetic process"/>
    <property type="evidence" value="ECO:0007669"/>
    <property type="project" value="TreeGrafter"/>
</dbReference>
<protein>
    <recommendedName>
        <fullName evidence="6">tRNA wybutosine-synthesizing protein 4</fullName>
        <ecNumber evidence="5">2.1.1.290</ecNumber>
        <ecNumber evidence="4">2.3.1.231</ecNumber>
    </recommendedName>
    <alternativeName>
        <fullName evidence="12">tRNA(Phe) (7-(3-amino-3-(methoxycarbonyl)propyl)wyosine(37)-N)-methoxycarbonyltransferase</fullName>
    </alternativeName>
    <alternativeName>
        <fullName evidence="11">tRNA(Phe) (7-(3-amino-3-carboxypropyl)wyosine(37)-O)-methyltransferase</fullName>
    </alternativeName>
</protein>
<comment type="caution">
    <text evidence="14">The sequence shown here is derived from an EMBL/GenBank/DDBJ whole genome shotgun (WGS) entry which is preliminary data.</text>
</comment>
<dbReference type="PANTHER" id="PTHR46529:SF1">
    <property type="entry name" value="TRNA WYBUTOSINE-SYNTHESIZING PROTEIN 4"/>
    <property type="match status" value="1"/>
</dbReference>
<dbReference type="Proteomes" id="UP000192578">
    <property type="component" value="Unassembled WGS sequence"/>
</dbReference>
<evidence type="ECO:0000256" key="3">
    <source>
        <dbReference type="ARBA" id="ARBA00010703"/>
    </source>
</evidence>
<name>A0A1W0WVG9_HYPEX</name>
<evidence type="ECO:0000313" key="14">
    <source>
        <dbReference type="EMBL" id="OQV19208.1"/>
    </source>
</evidence>
<dbReference type="EC" id="2.3.1.231" evidence="4"/>
<evidence type="ECO:0000256" key="8">
    <source>
        <dbReference type="ARBA" id="ARBA00022679"/>
    </source>
</evidence>
<dbReference type="UniPathway" id="UPA00375"/>
<evidence type="ECO:0000256" key="2">
    <source>
        <dbReference type="ARBA" id="ARBA00004797"/>
    </source>
</evidence>
<dbReference type="InterPro" id="IPR007213">
    <property type="entry name" value="Ppm1/Ppm2/Tcmp"/>
</dbReference>
<evidence type="ECO:0000256" key="12">
    <source>
        <dbReference type="ARBA" id="ARBA00030847"/>
    </source>
</evidence>
<dbReference type="Gene3D" id="3.40.50.150">
    <property type="entry name" value="Vaccinia Virus protein VP39"/>
    <property type="match status" value="1"/>
</dbReference>
<dbReference type="Pfam" id="PF04072">
    <property type="entry name" value="LCM"/>
    <property type="match status" value="1"/>
</dbReference>
<evidence type="ECO:0000256" key="13">
    <source>
        <dbReference type="ARBA" id="ARBA00049250"/>
    </source>
</evidence>
<comment type="similarity">
    <text evidence="3">Belongs to the methyltransferase superfamily. LCMT family.</text>
</comment>
<comment type="catalytic activity">
    <reaction evidence="1">
        <text>7-[(3S)-3-amino-3-carboxypropyl]wyosine(37) in tRNA(Phe) + S-adenosyl-L-methionine = 7-[(3S)-(3-amino-3-methoxycarbonyl)propyl]wyosine(37) in tRNA(Phe) + S-adenosyl-L-homocysteine</text>
        <dbReference type="Rhea" id="RHEA:36903"/>
        <dbReference type="Rhea" id="RHEA-COMP:10379"/>
        <dbReference type="Rhea" id="RHEA-COMP:11844"/>
        <dbReference type="ChEBI" id="CHEBI:57856"/>
        <dbReference type="ChEBI" id="CHEBI:59789"/>
        <dbReference type="ChEBI" id="CHEBI:73543"/>
        <dbReference type="ChEBI" id="CHEBI:74275"/>
        <dbReference type="EC" id="2.1.1.290"/>
    </reaction>
</comment>
<keyword evidence="9" id="KW-0949">S-adenosyl-L-methionine</keyword>
<keyword evidence="8" id="KW-0808">Transferase</keyword>
<evidence type="ECO:0000256" key="11">
    <source>
        <dbReference type="ARBA" id="ARBA00029750"/>
    </source>
</evidence>
<dbReference type="InterPro" id="IPR029063">
    <property type="entry name" value="SAM-dependent_MTases_sf"/>
</dbReference>
<gene>
    <name evidence="14" type="ORF">BV898_06843</name>
</gene>
<keyword evidence="7" id="KW-0489">Methyltransferase</keyword>
<keyword evidence="10" id="KW-0819">tRNA processing</keyword>
<proteinExistence type="inferred from homology"/>
<dbReference type="InterPro" id="IPR015915">
    <property type="entry name" value="Kelch-typ_b-propeller"/>
</dbReference>
<organism evidence="14 15">
    <name type="scientific">Hypsibius exemplaris</name>
    <name type="common">Freshwater tardigrade</name>
    <dbReference type="NCBI Taxonomy" id="2072580"/>
    <lineage>
        <taxon>Eukaryota</taxon>
        <taxon>Metazoa</taxon>
        <taxon>Ecdysozoa</taxon>
        <taxon>Tardigrada</taxon>
        <taxon>Eutardigrada</taxon>
        <taxon>Parachela</taxon>
        <taxon>Hypsibioidea</taxon>
        <taxon>Hypsibiidae</taxon>
        <taxon>Hypsibius</taxon>
    </lineage>
</organism>
<keyword evidence="15" id="KW-1185">Reference proteome</keyword>
<evidence type="ECO:0000256" key="5">
    <source>
        <dbReference type="ARBA" id="ARBA00012779"/>
    </source>
</evidence>
<evidence type="ECO:0000256" key="10">
    <source>
        <dbReference type="ARBA" id="ARBA00022694"/>
    </source>
</evidence>
<dbReference type="Gene3D" id="2.120.10.80">
    <property type="entry name" value="Kelch-type beta propeller"/>
    <property type="match status" value="1"/>
</dbReference>
<evidence type="ECO:0000256" key="9">
    <source>
        <dbReference type="ARBA" id="ARBA00022691"/>
    </source>
</evidence>
<dbReference type="GO" id="GO:0008175">
    <property type="term" value="F:tRNA methyltransferase activity"/>
    <property type="evidence" value="ECO:0007669"/>
    <property type="project" value="TreeGrafter"/>
</dbReference>
<reference evidence="15" key="1">
    <citation type="submission" date="2017-01" db="EMBL/GenBank/DDBJ databases">
        <title>Comparative genomics of anhydrobiosis in the tardigrade Hypsibius dujardini.</title>
        <authorList>
            <person name="Yoshida Y."/>
            <person name="Koutsovoulos G."/>
            <person name="Laetsch D."/>
            <person name="Stevens L."/>
            <person name="Kumar S."/>
            <person name="Horikawa D."/>
            <person name="Ishino K."/>
            <person name="Komine S."/>
            <person name="Tomita M."/>
            <person name="Blaxter M."/>
            <person name="Arakawa K."/>
        </authorList>
    </citation>
    <scope>NUCLEOTIDE SEQUENCE [LARGE SCALE GENOMIC DNA]</scope>
    <source>
        <strain evidence="15">Z151</strain>
    </source>
</reference>
<dbReference type="GO" id="GO:0030488">
    <property type="term" value="P:tRNA methylation"/>
    <property type="evidence" value="ECO:0007669"/>
    <property type="project" value="TreeGrafter"/>
</dbReference>
<accession>A0A1W0WVG9</accession>
<evidence type="ECO:0000256" key="6">
    <source>
        <dbReference type="ARBA" id="ARBA00018045"/>
    </source>
</evidence>
<dbReference type="OrthoDB" id="203237at2759"/>
<evidence type="ECO:0000256" key="1">
    <source>
        <dbReference type="ARBA" id="ARBA00001806"/>
    </source>
</evidence>
<evidence type="ECO:0000313" key="15">
    <source>
        <dbReference type="Proteomes" id="UP000192578"/>
    </source>
</evidence>
<dbReference type="AlphaFoldDB" id="A0A1W0WVG9"/>
<dbReference type="SUPFAM" id="SSF117281">
    <property type="entry name" value="Kelch motif"/>
    <property type="match status" value="1"/>
</dbReference>
<dbReference type="SUPFAM" id="SSF53335">
    <property type="entry name" value="S-adenosyl-L-methionine-dependent methyltransferases"/>
    <property type="match status" value="1"/>
</dbReference>
<evidence type="ECO:0000256" key="7">
    <source>
        <dbReference type="ARBA" id="ARBA00022603"/>
    </source>
</evidence>
<dbReference type="EC" id="2.1.1.290" evidence="5"/>
<dbReference type="EMBL" id="MTYJ01000042">
    <property type="protein sequence ID" value="OQV19208.1"/>
    <property type="molecule type" value="Genomic_DNA"/>
</dbReference>